<dbReference type="VEuPathDB" id="FungiDB:FFUJ_06651"/>
<comment type="caution">
    <text evidence="5">Lacks conserved residue(s) required for the propagation of feature annotation.</text>
</comment>
<dbReference type="HOGENOM" id="CLU_1061912_0_0_1"/>
<accession>S0E829</accession>
<keyword evidence="4" id="KW-0720">Serine protease</keyword>
<dbReference type="Gene3D" id="3.40.50.200">
    <property type="entry name" value="Peptidase S8/S53 domain"/>
    <property type="match status" value="1"/>
</dbReference>
<evidence type="ECO:0000256" key="4">
    <source>
        <dbReference type="ARBA" id="ARBA00022825"/>
    </source>
</evidence>
<comment type="similarity">
    <text evidence="1 5">Belongs to the peptidase S8 family.</text>
</comment>
<feature type="domain" description="Peptidase S8/S53" evidence="7">
    <location>
        <begin position="81"/>
        <end position="230"/>
    </location>
</feature>
<feature type="region of interest" description="Disordered" evidence="6">
    <location>
        <begin position="223"/>
        <end position="262"/>
    </location>
</feature>
<keyword evidence="2 8" id="KW-0645">Protease</keyword>
<evidence type="ECO:0000256" key="5">
    <source>
        <dbReference type="PROSITE-ProRule" id="PRU01240"/>
    </source>
</evidence>
<name>S0E829_GIBF5</name>
<protein>
    <submittedName>
        <fullName evidence="8">Probable alkaline protease (Oryzin)</fullName>
    </submittedName>
</protein>
<evidence type="ECO:0000256" key="1">
    <source>
        <dbReference type="ARBA" id="ARBA00011073"/>
    </source>
</evidence>
<keyword evidence="9" id="KW-1185">Reference proteome</keyword>
<feature type="compositionally biased region" description="Basic and acidic residues" evidence="6">
    <location>
        <begin position="235"/>
        <end position="256"/>
    </location>
</feature>
<dbReference type="AlphaFoldDB" id="S0E829"/>
<dbReference type="GeneID" id="35400128"/>
<evidence type="ECO:0000313" key="8">
    <source>
        <dbReference type="EMBL" id="CCT70815.1"/>
    </source>
</evidence>
<keyword evidence="3" id="KW-0378">Hydrolase</keyword>
<dbReference type="InterPro" id="IPR036852">
    <property type="entry name" value="Peptidase_S8/S53_dom_sf"/>
</dbReference>
<dbReference type="GO" id="GO:0006508">
    <property type="term" value="P:proteolysis"/>
    <property type="evidence" value="ECO:0007669"/>
    <property type="project" value="UniProtKB-KW"/>
</dbReference>
<dbReference type="PROSITE" id="PS51892">
    <property type="entry name" value="SUBTILASE"/>
    <property type="match status" value="1"/>
</dbReference>
<dbReference type="InterPro" id="IPR000209">
    <property type="entry name" value="Peptidase_S8/S53_dom"/>
</dbReference>
<reference evidence="9" key="1">
    <citation type="journal article" date="2013" name="PLoS Pathog.">
        <title>Deciphering the cryptic genome: genome-wide analyses of the rice pathogen Fusarium fujikuroi reveal complex regulation of secondary metabolism and novel metabolites.</title>
        <authorList>
            <person name="Wiemann P."/>
            <person name="Sieber C.M."/>
            <person name="von Bargen K.W."/>
            <person name="Studt L."/>
            <person name="Niehaus E.M."/>
            <person name="Espino J.J."/>
            <person name="Huss K."/>
            <person name="Michielse C.B."/>
            <person name="Albermann S."/>
            <person name="Wagner D."/>
            <person name="Bergner S.V."/>
            <person name="Connolly L.R."/>
            <person name="Fischer A."/>
            <person name="Reuter G."/>
            <person name="Kleigrewe K."/>
            <person name="Bald T."/>
            <person name="Wingfield B.D."/>
            <person name="Ophir R."/>
            <person name="Freeman S."/>
            <person name="Hippler M."/>
            <person name="Smith K.M."/>
            <person name="Brown D.W."/>
            <person name="Proctor R.H."/>
            <person name="Munsterkotter M."/>
            <person name="Freitag M."/>
            <person name="Humpf H.U."/>
            <person name="Guldener U."/>
            <person name="Tudzynski B."/>
        </authorList>
    </citation>
    <scope>NUCLEOTIDE SEQUENCE [LARGE SCALE GENOMIC DNA]</scope>
    <source>
        <strain evidence="9">CBS 195.34 / IMI 58289 / NRRL A-6831</strain>
    </source>
</reference>
<dbReference type="SUPFAM" id="SSF52743">
    <property type="entry name" value="Subtilisin-like"/>
    <property type="match status" value="1"/>
</dbReference>
<dbReference type="Proteomes" id="UP000016800">
    <property type="component" value="Chromosome VI"/>
</dbReference>
<dbReference type="EMBL" id="HF679028">
    <property type="protein sequence ID" value="CCT70815.1"/>
    <property type="molecule type" value="Genomic_DNA"/>
</dbReference>
<evidence type="ECO:0000256" key="6">
    <source>
        <dbReference type="SAM" id="MobiDB-lite"/>
    </source>
</evidence>
<dbReference type="GO" id="GO:0004252">
    <property type="term" value="F:serine-type endopeptidase activity"/>
    <property type="evidence" value="ECO:0007669"/>
    <property type="project" value="InterPro"/>
</dbReference>
<dbReference type="PANTHER" id="PTHR43806:SF11">
    <property type="entry name" value="CEREVISIN-RELATED"/>
    <property type="match status" value="1"/>
</dbReference>
<evidence type="ECO:0000256" key="2">
    <source>
        <dbReference type="ARBA" id="ARBA00022670"/>
    </source>
</evidence>
<sequence>MQSTDIEKDTLFNHATRYLHATNDNPPQCHSNAADGSGAYISHMLDSLAELFTEQNSSQGQQITTNWAMAPRLQELLGGTTRGVAEDCTMILVKVVNKLGVNKIGWLCQAILRAPDHSIAKDIVDKIVMNISLGGEYTTVINTAVKKATNSGITLVVSAGNSGVSAVIYSPASAVTAITVAANSPDNRRAPFSNYGPCVNIFAPGVGITSTLISVKQESRRYSGTSSATAGLERLQGREEASSIRREFERSNKRFSLEQQSP</sequence>
<evidence type="ECO:0000259" key="7">
    <source>
        <dbReference type="Pfam" id="PF00082"/>
    </source>
</evidence>
<dbReference type="STRING" id="1279085.S0E829"/>
<dbReference type="PANTHER" id="PTHR43806">
    <property type="entry name" value="PEPTIDASE S8"/>
    <property type="match status" value="1"/>
</dbReference>
<dbReference type="RefSeq" id="XP_023432894.1">
    <property type="nucleotide sequence ID" value="XM_023580000.1"/>
</dbReference>
<dbReference type="InterPro" id="IPR050131">
    <property type="entry name" value="Peptidase_S8_subtilisin-like"/>
</dbReference>
<organism evidence="8 9">
    <name type="scientific">Gibberella fujikuroi (strain CBS 195.34 / IMI 58289 / NRRL A-6831)</name>
    <name type="common">Bakanae and foot rot disease fungus</name>
    <name type="synonym">Fusarium fujikuroi</name>
    <dbReference type="NCBI Taxonomy" id="1279085"/>
    <lineage>
        <taxon>Eukaryota</taxon>
        <taxon>Fungi</taxon>
        <taxon>Dikarya</taxon>
        <taxon>Ascomycota</taxon>
        <taxon>Pezizomycotina</taxon>
        <taxon>Sordariomycetes</taxon>
        <taxon>Hypocreomycetidae</taxon>
        <taxon>Hypocreales</taxon>
        <taxon>Nectriaceae</taxon>
        <taxon>Fusarium</taxon>
        <taxon>Fusarium fujikuroi species complex</taxon>
    </lineage>
</organism>
<proteinExistence type="inferred from homology"/>
<evidence type="ECO:0000256" key="3">
    <source>
        <dbReference type="ARBA" id="ARBA00022801"/>
    </source>
</evidence>
<gene>
    <name evidence="8" type="ORF">FFUJ_06651</name>
</gene>
<evidence type="ECO:0000313" key="9">
    <source>
        <dbReference type="Proteomes" id="UP000016800"/>
    </source>
</evidence>
<dbReference type="Pfam" id="PF00082">
    <property type="entry name" value="Peptidase_S8"/>
    <property type="match status" value="1"/>
</dbReference>